<proteinExistence type="predicted"/>
<feature type="chain" id="PRO_5046198555" description="DUF3757 domain-containing protein" evidence="1">
    <location>
        <begin position="21"/>
        <end position="126"/>
    </location>
</feature>
<dbReference type="RefSeq" id="WP_340342630.1">
    <property type="nucleotide sequence ID" value="NZ_JBBKZT010000005.1"/>
</dbReference>
<dbReference type="Proteomes" id="UP001385892">
    <property type="component" value="Unassembled WGS sequence"/>
</dbReference>
<evidence type="ECO:0000256" key="1">
    <source>
        <dbReference type="SAM" id="SignalP"/>
    </source>
</evidence>
<keyword evidence="3" id="KW-1185">Reference proteome</keyword>
<accession>A0ABU8WJ14</accession>
<comment type="caution">
    <text evidence="2">The sequence shown here is derived from an EMBL/GenBank/DDBJ whole genome shotgun (WGS) entry which is preliminary data.</text>
</comment>
<name>A0ABU8WJ14_9BURK</name>
<evidence type="ECO:0008006" key="4">
    <source>
        <dbReference type="Google" id="ProtNLM"/>
    </source>
</evidence>
<keyword evidence="1" id="KW-0732">Signal</keyword>
<gene>
    <name evidence="2" type="ORF">WKW82_12650</name>
</gene>
<reference evidence="2 3" key="1">
    <citation type="submission" date="2024-03" db="EMBL/GenBank/DDBJ databases">
        <title>Novel species of the genus Variovorax.</title>
        <authorList>
            <person name="Liu Q."/>
            <person name="Xin Y.-H."/>
        </authorList>
    </citation>
    <scope>NUCLEOTIDE SEQUENCE [LARGE SCALE GENOMIC DNA]</scope>
    <source>
        <strain evidence="2 3">KACC 18900</strain>
    </source>
</reference>
<sequence>MTARLLLLAMAAVATQAASAALELVGYSGGFGEWEWTGKVVERAAGRAKEYSGPVTLTHTGICTQDGPETKAAEIRFQLSRFPSEMKATVVVDGVECRFSGRLTDRYTGSMTCPDRPAVPLSIWVK</sequence>
<evidence type="ECO:0000313" key="3">
    <source>
        <dbReference type="Proteomes" id="UP001385892"/>
    </source>
</evidence>
<feature type="signal peptide" evidence="1">
    <location>
        <begin position="1"/>
        <end position="20"/>
    </location>
</feature>
<protein>
    <recommendedName>
        <fullName evidence="4">DUF3757 domain-containing protein</fullName>
    </recommendedName>
</protein>
<evidence type="ECO:0000313" key="2">
    <source>
        <dbReference type="EMBL" id="MEJ8847500.1"/>
    </source>
</evidence>
<dbReference type="EMBL" id="JBBKZT010000005">
    <property type="protein sequence ID" value="MEJ8847500.1"/>
    <property type="molecule type" value="Genomic_DNA"/>
</dbReference>
<organism evidence="2 3">
    <name type="scientific">Variovorax rhizosphaerae</name>
    <dbReference type="NCBI Taxonomy" id="1836200"/>
    <lineage>
        <taxon>Bacteria</taxon>
        <taxon>Pseudomonadati</taxon>
        <taxon>Pseudomonadota</taxon>
        <taxon>Betaproteobacteria</taxon>
        <taxon>Burkholderiales</taxon>
        <taxon>Comamonadaceae</taxon>
        <taxon>Variovorax</taxon>
    </lineage>
</organism>